<dbReference type="SMART" id="SM00382">
    <property type="entry name" value="AAA"/>
    <property type="match status" value="1"/>
</dbReference>
<keyword evidence="5" id="KW-0547">Nucleotide-binding</keyword>
<dbReference type="KEGG" id="cex:CSE_10530"/>
<dbReference type="InterPro" id="IPR017911">
    <property type="entry name" value="MacB-like_ATP-bd"/>
</dbReference>
<dbReference type="GO" id="GO:0005886">
    <property type="term" value="C:plasma membrane"/>
    <property type="evidence" value="ECO:0007669"/>
    <property type="project" value="UniProtKB-ARBA"/>
</dbReference>
<dbReference type="PROSITE" id="PS00675">
    <property type="entry name" value="SIGMA54_INTERACT_1"/>
    <property type="match status" value="1"/>
</dbReference>
<dbReference type="PROSITE" id="PS50893">
    <property type="entry name" value="ABC_TRANSPORTER_2"/>
    <property type="match status" value="1"/>
</dbReference>
<dbReference type="InterPro" id="IPR027417">
    <property type="entry name" value="P-loop_NTPase"/>
</dbReference>
<dbReference type="InterPro" id="IPR015854">
    <property type="entry name" value="ABC_transpr_LolD-like"/>
</dbReference>
<evidence type="ECO:0000259" key="7">
    <source>
        <dbReference type="PROSITE" id="PS50893"/>
    </source>
</evidence>
<proteinExistence type="inferred from homology"/>
<sequence length="218" mass="24712">MIELKNVSKVYPNGTIALDKVNLKFNKGDFVILMGESGAGKTTLLKIIRGDEEPTEGTVLFEGVDIQRYNRTSLRRKIGFAFQDLTLIDDRTVFDNVSLPMQFRGASFREIHNKVEAVLSEVRLREKMYKLVKELSYGEKQRVSIARALIYEPIVLLLDEPTGNLDVDTARAVLNFVEVLNERGTTVIMSTHHLIEFGNKPKGIIKIRKGRIVGKEYV</sequence>
<keyword evidence="9" id="KW-1185">Reference proteome</keyword>
<evidence type="ECO:0000256" key="5">
    <source>
        <dbReference type="ARBA" id="ARBA00022741"/>
    </source>
</evidence>
<dbReference type="InterPro" id="IPR017871">
    <property type="entry name" value="ABC_transporter-like_CS"/>
</dbReference>
<dbReference type="Proteomes" id="UP000004793">
    <property type="component" value="Chromosome"/>
</dbReference>
<dbReference type="PANTHER" id="PTHR24220:SF470">
    <property type="entry name" value="CELL DIVISION ATP-BINDING PROTEIN FTSE"/>
    <property type="match status" value="1"/>
</dbReference>
<keyword evidence="6" id="KW-0067">ATP-binding</keyword>
<keyword evidence="8" id="KW-0132">Cell division</keyword>
<dbReference type="GO" id="GO:0005524">
    <property type="term" value="F:ATP binding"/>
    <property type="evidence" value="ECO:0007669"/>
    <property type="project" value="UniProtKB-KW"/>
</dbReference>
<protein>
    <recommendedName>
        <fullName evidence="3">Cell division ATP-binding protein FtsE</fullName>
    </recommendedName>
</protein>
<dbReference type="AlphaFoldDB" id="A0A7U6GF15"/>
<dbReference type="EMBL" id="AP012051">
    <property type="protein sequence ID" value="BAL81179.1"/>
    <property type="molecule type" value="Genomic_DNA"/>
</dbReference>
<dbReference type="PROSITE" id="PS00211">
    <property type="entry name" value="ABC_TRANSPORTER_1"/>
    <property type="match status" value="1"/>
</dbReference>
<evidence type="ECO:0000256" key="6">
    <source>
        <dbReference type="ARBA" id="ARBA00022840"/>
    </source>
</evidence>
<keyword evidence="4" id="KW-0813">Transport</keyword>
<dbReference type="CDD" id="cd03255">
    <property type="entry name" value="ABC_MJ0796_LolCDE_FtsE"/>
    <property type="match status" value="1"/>
</dbReference>
<dbReference type="OrthoDB" id="9802264at2"/>
<keyword evidence="8" id="KW-0131">Cell cycle</keyword>
<dbReference type="GO" id="GO:0016887">
    <property type="term" value="F:ATP hydrolysis activity"/>
    <property type="evidence" value="ECO:0007669"/>
    <property type="project" value="InterPro"/>
</dbReference>
<dbReference type="InterPro" id="IPR003593">
    <property type="entry name" value="AAA+_ATPase"/>
</dbReference>
<dbReference type="InterPro" id="IPR003439">
    <property type="entry name" value="ABC_transporter-like_ATP-bd"/>
</dbReference>
<feature type="domain" description="ABC transporter" evidence="7">
    <location>
        <begin position="2"/>
        <end position="218"/>
    </location>
</feature>
<dbReference type="SUPFAM" id="SSF52540">
    <property type="entry name" value="P-loop containing nucleoside triphosphate hydrolases"/>
    <property type="match status" value="1"/>
</dbReference>
<evidence type="ECO:0000256" key="4">
    <source>
        <dbReference type="ARBA" id="ARBA00022448"/>
    </source>
</evidence>
<dbReference type="InterPro" id="IPR025662">
    <property type="entry name" value="Sigma_54_int_dom_ATP-bd_1"/>
</dbReference>
<dbReference type="RefSeq" id="WP_014453576.1">
    <property type="nucleotide sequence ID" value="NC_017096.1"/>
</dbReference>
<comment type="function">
    <text evidence="1">Part of the ABC transporter FtsEX involved in cellular division. Important for assembly or stability of the septal ring.</text>
</comment>
<name>A0A7U6GF15_CALEA</name>
<dbReference type="GO" id="GO:0022857">
    <property type="term" value="F:transmembrane transporter activity"/>
    <property type="evidence" value="ECO:0007669"/>
    <property type="project" value="TreeGrafter"/>
</dbReference>
<evidence type="ECO:0000256" key="2">
    <source>
        <dbReference type="ARBA" id="ARBA00005417"/>
    </source>
</evidence>
<dbReference type="Gene3D" id="3.40.50.300">
    <property type="entry name" value="P-loop containing nucleotide triphosphate hydrolases"/>
    <property type="match status" value="1"/>
</dbReference>
<comment type="similarity">
    <text evidence="2">Belongs to the ABC transporter superfamily.</text>
</comment>
<organism evidence="8 9">
    <name type="scientific">Caldisericum exile (strain DSM 21853 / NBRC 104410 / AZM16c01)</name>
    <dbReference type="NCBI Taxonomy" id="511051"/>
    <lineage>
        <taxon>Bacteria</taxon>
        <taxon>Pseudomonadati</taxon>
        <taxon>Caldisericota/Cryosericota group</taxon>
        <taxon>Caldisericota</taxon>
        <taxon>Caldisericia</taxon>
        <taxon>Caldisericales</taxon>
        <taxon>Caldisericaceae</taxon>
        <taxon>Caldisericum</taxon>
    </lineage>
</organism>
<dbReference type="PANTHER" id="PTHR24220">
    <property type="entry name" value="IMPORT ATP-BINDING PROTEIN"/>
    <property type="match status" value="1"/>
</dbReference>
<dbReference type="FunFam" id="3.40.50.300:FF:000056">
    <property type="entry name" value="Cell division ATP-binding protein FtsE"/>
    <property type="match status" value="1"/>
</dbReference>
<reference evidence="8 9" key="1">
    <citation type="submission" date="2011-01" db="EMBL/GenBank/DDBJ databases">
        <title>Whole genome sequence of Caldisericum exile AZM16c01.</title>
        <authorList>
            <person name="Narita-Yamada S."/>
            <person name="Kawakoshi A."/>
            <person name="Nakamura S."/>
            <person name="Sasagawa M."/>
            <person name="Fukada J."/>
            <person name="Sekine M."/>
            <person name="Kato Y."/>
            <person name="Fukai R."/>
            <person name="Sasaki K."/>
            <person name="Hanamaki A."/>
            <person name="Narita H."/>
            <person name="Konno Y."/>
            <person name="Mori K."/>
            <person name="Yamazaki S."/>
            <person name="Suzuki K."/>
            <person name="Fujita N."/>
        </authorList>
    </citation>
    <scope>NUCLEOTIDE SEQUENCE [LARGE SCALE GENOMIC DNA]</scope>
    <source>
        <strain evidence="9">DSM 21853 / NBRC 104410 / AZM16c01</strain>
    </source>
</reference>
<evidence type="ECO:0000256" key="3">
    <source>
        <dbReference type="ARBA" id="ARBA00020019"/>
    </source>
</evidence>
<evidence type="ECO:0000313" key="9">
    <source>
        <dbReference type="Proteomes" id="UP000004793"/>
    </source>
</evidence>
<evidence type="ECO:0000313" key="8">
    <source>
        <dbReference type="EMBL" id="BAL81179.1"/>
    </source>
</evidence>
<dbReference type="Pfam" id="PF00005">
    <property type="entry name" value="ABC_tran"/>
    <property type="match status" value="1"/>
</dbReference>
<gene>
    <name evidence="8" type="primary">ftsE</name>
    <name evidence="8" type="ordered locus">CSE_10530</name>
</gene>
<accession>A0A7U6GF15</accession>
<evidence type="ECO:0000256" key="1">
    <source>
        <dbReference type="ARBA" id="ARBA00002579"/>
    </source>
</evidence>
<dbReference type="GO" id="GO:0051301">
    <property type="term" value="P:cell division"/>
    <property type="evidence" value="ECO:0007669"/>
    <property type="project" value="UniProtKB-KW"/>
</dbReference>